<gene>
    <name evidence="2" type="ORF">AV530_008272</name>
</gene>
<protein>
    <submittedName>
        <fullName evidence="2">Uncharacterized protein</fullName>
    </submittedName>
</protein>
<keyword evidence="3" id="KW-1185">Reference proteome</keyword>
<accession>A0A1V4KWG8</accession>
<evidence type="ECO:0000313" key="2">
    <source>
        <dbReference type="EMBL" id="OPJ88297.1"/>
    </source>
</evidence>
<comment type="caution">
    <text evidence="2">The sequence shown here is derived from an EMBL/GenBank/DDBJ whole genome shotgun (WGS) entry which is preliminary data.</text>
</comment>
<sequence length="140" mass="15446">MHRISPNDLTRCPESRPRPAASKENQCWSFLHLGCAFPSGPRAAGSAILSWLCHGLLWRRWSSRKSHGQSTRESLSRAGERRGTDMSTVSPADQAVPDQQSWKQGPLPSSGNTFIPASALALAENQRCSQDMVQSAHFFQ</sequence>
<dbReference type="Proteomes" id="UP000190648">
    <property type="component" value="Unassembled WGS sequence"/>
</dbReference>
<evidence type="ECO:0000313" key="3">
    <source>
        <dbReference type="Proteomes" id="UP000190648"/>
    </source>
</evidence>
<feature type="compositionally biased region" description="Polar residues" evidence="1">
    <location>
        <begin position="85"/>
        <end position="109"/>
    </location>
</feature>
<feature type="region of interest" description="Disordered" evidence="1">
    <location>
        <begin position="62"/>
        <end position="109"/>
    </location>
</feature>
<organism evidence="2 3">
    <name type="scientific">Patagioenas fasciata monilis</name>
    <dbReference type="NCBI Taxonomy" id="372326"/>
    <lineage>
        <taxon>Eukaryota</taxon>
        <taxon>Metazoa</taxon>
        <taxon>Chordata</taxon>
        <taxon>Craniata</taxon>
        <taxon>Vertebrata</taxon>
        <taxon>Euteleostomi</taxon>
        <taxon>Archelosauria</taxon>
        <taxon>Archosauria</taxon>
        <taxon>Dinosauria</taxon>
        <taxon>Saurischia</taxon>
        <taxon>Theropoda</taxon>
        <taxon>Coelurosauria</taxon>
        <taxon>Aves</taxon>
        <taxon>Neognathae</taxon>
        <taxon>Neoaves</taxon>
        <taxon>Columbimorphae</taxon>
        <taxon>Columbiformes</taxon>
        <taxon>Columbidae</taxon>
        <taxon>Patagioenas</taxon>
    </lineage>
</organism>
<dbReference type="AlphaFoldDB" id="A0A1V4KWG8"/>
<evidence type="ECO:0000256" key="1">
    <source>
        <dbReference type="SAM" id="MobiDB-lite"/>
    </source>
</evidence>
<feature type="compositionally biased region" description="Basic and acidic residues" evidence="1">
    <location>
        <begin position="74"/>
        <end position="84"/>
    </location>
</feature>
<feature type="region of interest" description="Disordered" evidence="1">
    <location>
        <begin position="1"/>
        <end position="20"/>
    </location>
</feature>
<dbReference type="EMBL" id="LSYS01001584">
    <property type="protein sequence ID" value="OPJ88297.1"/>
    <property type="molecule type" value="Genomic_DNA"/>
</dbReference>
<reference evidence="2 3" key="1">
    <citation type="submission" date="2016-02" db="EMBL/GenBank/DDBJ databases">
        <title>Band-tailed pigeon sequencing and assembly.</title>
        <authorList>
            <person name="Soares A.E."/>
            <person name="Novak B.J."/>
            <person name="Rice E.S."/>
            <person name="O'Connell B."/>
            <person name="Chang D."/>
            <person name="Weber S."/>
            <person name="Shapiro B."/>
        </authorList>
    </citation>
    <scope>NUCLEOTIDE SEQUENCE [LARGE SCALE GENOMIC DNA]</scope>
    <source>
        <strain evidence="2">BTP2013</strain>
        <tissue evidence="2">Blood</tissue>
    </source>
</reference>
<proteinExistence type="predicted"/>
<name>A0A1V4KWG8_PATFA</name>